<dbReference type="InParanoid" id="F6HXF1"/>
<dbReference type="EMBL" id="FN596494">
    <property type="protein sequence ID" value="CCB59621.1"/>
    <property type="molecule type" value="Genomic_DNA"/>
</dbReference>
<dbReference type="Gene3D" id="3.30.300.220">
    <property type="match status" value="1"/>
</dbReference>
<reference evidence="2" key="1">
    <citation type="journal article" date="2007" name="Nature">
        <title>The grapevine genome sequence suggests ancestral hexaploidization in major angiosperm phyla.</title>
        <authorList>
            <consortium name="The French-Italian Public Consortium for Grapevine Genome Characterization."/>
            <person name="Jaillon O."/>
            <person name="Aury J.-M."/>
            <person name="Noel B."/>
            <person name="Policriti A."/>
            <person name="Clepet C."/>
            <person name="Casagrande A."/>
            <person name="Choisne N."/>
            <person name="Aubourg S."/>
            <person name="Vitulo N."/>
            <person name="Jubin C."/>
            <person name="Vezzi A."/>
            <person name="Legeai F."/>
            <person name="Hugueney P."/>
            <person name="Dasilva C."/>
            <person name="Horner D."/>
            <person name="Mica E."/>
            <person name="Jublot D."/>
            <person name="Poulain J."/>
            <person name="Bruyere C."/>
            <person name="Billault A."/>
            <person name="Segurens B."/>
            <person name="Gouyvenoux M."/>
            <person name="Ugarte E."/>
            <person name="Cattonaro F."/>
            <person name="Anthouard V."/>
            <person name="Vico V."/>
            <person name="Del Fabbro C."/>
            <person name="Alaux M."/>
            <person name="Di Gaspero G."/>
            <person name="Dumas V."/>
            <person name="Felice N."/>
            <person name="Paillard S."/>
            <person name="Juman I."/>
            <person name="Moroldo M."/>
            <person name="Scalabrin S."/>
            <person name="Canaguier A."/>
            <person name="Le Clainche I."/>
            <person name="Malacrida G."/>
            <person name="Durand E."/>
            <person name="Pesole G."/>
            <person name="Laucou V."/>
            <person name="Chatelet P."/>
            <person name="Merdinoglu D."/>
            <person name="Delledonne M."/>
            <person name="Pezzotti M."/>
            <person name="Lecharny A."/>
            <person name="Scarpelli C."/>
            <person name="Artiguenave F."/>
            <person name="Pe M.E."/>
            <person name="Valle G."/>
            <person name="Morgante M."/>
            <person name="Caboche M."/>
            <person name="Adam-Blondon A.-F."/>
            <person name="Weissenbach J."/>
            <person name="Quetier F."/>
            <person name="Wincker P."/>
        </authorList>
    </citation>
    <scope>NUCLEOTIDE SEQUENCE [LARGE SCALE GENOMIC DNA]</scope>
    <source>
        <strain evidence="2">cv. Pinot noir / PN40024</strain>
    </source>
</reference>
<keyword evidence="2" id="KW-1185">Reference proteome</keyword>
<dbReference type="PaxDb" id="29760-VIT_09s0002g07190.t01"/>
<accession>F6HXF1</accession>
<evidence type="ECO:0000313" key="1">
    <source>
        <dbReference type="EMBL" id="CCB59621.1"/>
    </source>
</evidence>
<dbReference type="AlphaFoldDB" id="F6HXF1"/>
<evidence type="ECO:0000313" key="2">
    <source>
        <dbReference type="Proteomes" id="UP000009183"/>
    </source>
</evidence>
<protein>
    <submittedName>
        <fullName evidence="1">Uncharacterized protein</fullName>
    </submittedName>
</protein>
<proteinExistence type="predicted"/>
<dbReference type="Proteomes" id="UP000009183">
    <property type="component" value="Chromosome 9"/>
</dbReference>
<gene>
    <name evidence="1" type="ordered locus">VIT_09s0002g07190</name>
</gene>
<name>F6HXF1_VITVI</name>
<dbReference type="HOGENOM" id="CLU_2643100_0_0_1"/>
<organism evidence="1 2">
    <name type="scientific">Vitis vinifera</name>
    <name type="common">Grape</name>
    <dbReference type="NCBI Taxonomy" id="29760"/>
    <lineage>
        <taxon>Eukaryota</taxon>
        <taxon>Viridiplantae</taxon>
        <taxon>Streptophyta</taxon>
        <taxon>Embryophyta</taxon>
        <taxon>Tracheophyta</taxon>
        <taxon>Spermatophyta</taxon>
        <taxon>Magnoliopsida</taxon>
        <taxon>eudicotyledons</taxon>
        <taxon>Gunneridae</taxon>
        <taxon>Pentapetalae</taxon>
        <taxon>rosids</taxon>
        <taxon>Vitales</taxon>
        <taxon>Vitaceae</taxon>
        <taxon>Viteae</taxon>
        <taxon>Vitis</taxon>
    </lineage>
</organism>
<sequence>MAPLGSTRGDTDQVLIDKNLFVRTLVLNRPRQLNALSSQMVICCGVVFCMPMQLPGTLSNAYMSLHFVNMPRACKWL</sequence>